<dbReference type="GO" id="GO:0000150">
    <property type="term" value="F:DNA strand exchange activity"/>
    <property type="evidence" value="ECO:0007669"/>
    <property type="project" value="InterPro"/>
</dbReference>
<dbReference type="Proteomes" id="UP000245981">
    <property type="component" value="Unassembled WGS sequence"/>
</dbReference>
<feature type="compositionally biased region" description="Low complexity" evidence="1">
    <location>
        <begin position="618"/>
        <end position="628"/>
    </location>
</feature>
<gene>
    <name evidence="5" type="ORF">C7431_11045</name>
</gene>
<dbReference type="Pfam" id="PF18974">
    <property type="entry name" value="DUF5710"/>
    <property type="match status" value="1"/>
</dbReference>
<evidence type="ECO:0000259" key="3">
    <source>
        <dbReference type="Pfam" id="PF18821"/>
    </source>
</evidence>
<feature type="region of interest" description="Disordered" evidence="1">
    <location>
        <begin position="598"/>
        <end position="633"/>
    </location>
</feature>
<feature type="region of interest" description="Disordered" evidence="1">
    <location>
        <begin position="388"/>
        <end position="437"/>
    </location>
</feature>
<dbReference type="RefSeq" id="WP_109717985.1">
    <property type="nucleotide sequence ID" value="NZ_QGHF01000010.1"/>
</dbReference>
<protein>
    <submittedName>
        <fullName evidence="5">Putative DNA primase/helicase</fullName>
    </submittedName>
</protein>
<feature type="compositionally biased region" description="Basic and acidic residues" evidence="1">
    <location>
        <begin position="1254"/>
        <end position="1263"/>
    </location>
</feature>
<keyword evidence="5" id="KW-0067">ATP-binding</keyword>
<evidence type="ECO:0000313" key="5">
    <source>
        <dbReference type="EMBL" id="PWK94551.1"/>
    </source>
</evidence>
<dbReference type="InterPro" id="IPR043764">
    <property type="entry name" value="DUF5710"/>
</dbReference>
<name>A0A2V2BHY3_9GAMM</name>
<keyword evidence="5" id="KW-0547">Nucleotide-binding</keyword>
<dbReference type="Pfam" id="PF18821">
    <property type="entry name" value="LPD7"/>
    <property type="match status" value="1"/>
</dbReference>
<evidence type="ECO:0000256" key="1">
    <source>
        <dbReference type="SAM" id="MobiDB-lite"/>
    </source>
</evidence>
<feature type="domain" description="Resolvase HTH" evidence="2">
    <location>
        <begin position="430"/>
        <end position="471"/>
    </location>
</feature>
<feature type="compositionally biased region" description="Polar residues" evidence="1">
    <location>
        <begin position="392"/>
        <end position="408"/>
    </location>
</feature>
<evidence type="ECO:0000259" key="2">
    <source>
        <dbReference type="Pfam" id="PF02796"/>
    </source>
</evidence>
<feature type="region of interest" description="Disordered" evidence="1">
    <location>
        <begin position="710"/>
        <end position="729"/>
    </location>
</feature>
<dbReference type="GO" id="GO:0004386">
    <property type="term" value="F:helicase activity"/>
    <property type="evidence" value="ECO:0007669"/>
    <property type="project" value="UniProtKB-KW"/>
</dbReference>
<feature type="region of interest" description="Disordered" evidence="1">
    <location>
        <begin position="1254"/>
        <end position="1278"/>
    </location>
</feature>
<organism evidence="5 6">
    <name type="scientific">Pantoea allii</name>
    <dbReference type="NCBI Taxonomy" id="574096"/>
    <lineage>
        <taxon>Bacteria</taxon>
        <taxon>Pseudomonadati</taxon>
        <taxon>Pseudomonadota</taxon>
        <taxon>Gammaproteobacteria</taxon>
        <taxon>Enterobacterales</taxon>
        <taxon>Erwiniaceae</taxon>
        <taxon>Pantoea</taxon>
    </lineage>
</organism>
<dbReference type="OrthoDB" id="784829at2"/>
<keyword evidence="5" id="KW-0378">Hydrolase</keyword>
<dbReference type="GO" id="GO:0003677">
    <property type="term" value="F:DNA binding"/>
    <property type="evidence" value="ECO:0007669"/>
    <property type="project" value="InterPro"/>
</dbReference>
<dbReference type="EMBL" id="QGHF01000010">
    <property type="protein sequence ID" value="PWK94551.1"/>
    <property type="molecule type" value="Genomic_DNA"/>
</dbReference>
<evidence type="ECO:0000313" key="6">
    <source>
        <dbReference type="Proteomes" id="UP000245981"/>
    </source>
</evidence>
<feature type="domain" description="DUF5710" evidence="4">
    <location>
        <begin position="8"/>
        <end position="60"/>
    </location>
</feature>
<dbReference type="Pfam" id="PF02796">
    <property type="entry name" value="HTH_7"/>
    <property type="match status" value="1"/>
</dbReference>
<feature type="region of interest" description="Disordered" evidence="1">
    <location>
        <begin position="1111"/>
        <end position="1135"/>
    </location>
</feature>
<sequence length="1278" mass="137212">MSNPVPERIWLAVPHDKRQEAKDDAGKLADGRNAIQWSQEDELWYARPGTDVKRIKNWLPDPSIRGSGGDPHEEFLDALTAAGLIIEGLPVMDGEIHRVSVTDGPAGNGDGVYRGFLNGRKPGGWYINYWTAPTHKDITKWKASGTGGEADPVARLHMRALARQSKDDSARKLAETHARQTARAKWLYNKLPAADPNHPYLVRKGVAAESDMRQTNNGALVIPLYDVNGVFRTLQYIPPEGEKTLYEKAPKVGNFFVVGGRLKDGEPVYYAEGYATAKSLSMLTGYPVVMTIDAGNMLNVARVLSERYPTSPHIFMADNDHAKPVNTGLIMARQAAINTGGEYILPDLTDAERKAGFTDFNDIHLSRGEESLRATLMPQITQALERLKSPENPMSTPDSENVVSDLTTSVSPDVSAAPEPPPVAAKAARGRPGAAKEKASQILEMHAQGIKPADIAVQLSIGQTSVYRIIKATGADSSVLPSEPEKPTEMLPPSDTQVINTSPEMSDAPLTVDDPSSAPAVSLAEVSAATESLAPVLDASAQSVAIASGKTPNTSPVTQAVTLEASGKRVAAIAAEMNIGVGEAFRLLQSQEAKAARESLKISNEHSAVSPSEQAKVSSDTESESTSTPKDFGEAFGEIAGQMRALLRDADKLNPDELFYDASALMVQWRVLAGVWEMSDEAALGREHFPGKECEALEAELQALTDTLSETTAPDPAETPAQPAARETAEDGILTGPRRIVPSEEEIPVPEALKHIDLDRLLTRVTSEMAADGKSAIFRLDGEHAFTDLGGRLVMATGASDHEEKVLAALLTAAQYYHGKIELTGSDAFKAFATDIIVKHKLNVTMKVASQQLALEKARLAAGQPASPADAVKGNQAPPQFTVPSEPVPGETLPVNTAASPDVDRSVSTAPLADKPEDKGVKSPAVTTSQGMTTTTPPLAAKTGIRPEIHTPAEKAQEPVTGKVIAAGQAPFRFDDRESMSSYITLHTRKGTQTYWGKELEGLIKDTRLQNGSIVALQWEGKKPVNIQVPVKNDDGVVIGYETQAKHRNQWTLTPIGGERVRTGGDDLIRLTAVDAARYMEIQRMVVKGLDIDMPPPPPVPADGLFWIRPDGQGSLSSGDPQTAPRPAFNNDAGAPVMATSGEDGRLDVYLVKGDGDYLQGLVRQDGHYHHVLVSLPGSDEAPAMVINRLTPDGAVPMGNGHGINEDRGKPVPREYVVLRLNGDDKQRFPKLVNPASLSPALHARLGYDERWKPEVPYPKERPAAAPQAAPVAPNRPA</sequence>
<evidence type="ECO:0000259" key="4">
    <source>
        <dbReference type="Pfam" id="PF18974"/>
    </source>
</evidence>
<feature type="domain" description="Large polyvalent protein-associated" evidence="3">
    <location>
        <begin position="766"/>
        <end position="854"/>
    </location>
</feature>
<reference evidence="5 6" key="1">
    <citation type="submission" date="2018-05" db="EMBL/GenBank/DDBJ databases">
        <title>Genomic Encyclopedia of Type Strains, Phase IV (KMG-V): Genome sequencing to study the core and pangenomes of soil and plant-associated prokaryotes.</title>
        <authorList>
            <person name="Whitman W."/>
        </authorList>
    </citation>
    <scope>NUCLEOTIDE SEQUENCE [LARGE SCALE GENOMIC DNA]</scope>
    <source>
        <strain evidence="5 6">PNA 200-10</strain>
    </source>
</reference>
<accession>A0A2V2BHY3</accession>
<feature type="compositionally biased region" description="Low complexity" evidence="1">
    <location>
        <begin position="1264"/>
        <end position="1278"/>
    </location>
</feature>
<dbReference type="AlphaFoldDB" id="A0A2V2BHY3"/>
<comment type="caution">
    <text evidence="5">The sequence shown here is derived from an EMBL/GenBank/DDBJ whole genome shotgun (WGS) entry which is preliminary data.</text>
</comment>
<feature type="compositionally biased region" description="Low complexity" evidence="1">
    <location>
        <begin position="424"/>
        <end position="433"/>
    </location>
</feature>
<keyword evidence="5" id="KW-0347">Helicase</keyword>
<feature type="compositionally biased region" description="Low complexity" evidence="1">
    <location>
        <begin position="927"/>
        <end position="936"/>
    </location>
</feature>
<dbReference type="InterPro" id="IPR040677">
    <property type="entry name" value="LPD7"/>
</dbReference>
<feature type="region of interest" description="Disordered" evidence="1">
    <location>
        <begin position="866"/>
        <end position="940"/>
    </location>
</feature>
<proteinExistence type="predicted"/>
<feature type="compositionally biased region" description="Polar residues" evidence="1">
    <location>
        <begin position="605"/>
        <end position="617"/>
    </location>
</feature>
<dbReference type="InterPro" id="IPR006120">
    <property type="entry name" value="Resolvase_HTH_dom"/>
</dbReference>